<dbReference type="GO" id="GO:0008236">
    <property type="term" value="F:serine-type peptidase activity"/>
    <property type="evidence" value="ECO:0007669"/>
    <property type="project" value="InterPro"/>
</dbReference>
<dbReference type="GO" id="GO:0006508">
    <property type="term" value="P:proteolysis"/>
    <property type="evidence" value="ECO:0007669"/>
    <property type="project" value="InterPro"/>
</dbReference>
<proteinExistence type="predicted"/>
<dbReference type="Proteomes" id="UP000293925">
    <property type="component" value="Unassembled WGS sequence"/>
</dbReference>
<dbReference type="Gene3D" id="3.30.750.44">
    <property type="match status" value="1"/>
</dbReference>
<dbReference type="Gene3D" id="3.90.226.10">
    <property type="entry name" value="2-enoyl-CoA Hydratase, Chain A, domain 1"/>
    <property type="match status" value="1"/>
</dbReference>
<organism evidence="1 2">
    <name type="scientific">Pedobacter psychrodurus</name>
    <dbReference type="NCBI Taxonomy" id="2530456"/>
    <lineage>
        <taxon>Bacteria</taxon>
        <taxon>Pseudomonadati</taxon>
        <taxon>Bacteroidota</taxon>
        <taxon>Sphingobacteriia</taxon>
        <taxon>Sphingobacteriales</taxon>
        <taxon>Sphingobacteriaceae</taxon>
        <taxon>Pedobacter</taxon>
    </lineage>
</organism>
<protein>
    <submittedName>
        <fullName evidence="1">Uncharacterized protein</fullName>
    </submittedName>
</protein>
<dbReference type="EMBL" id="SJSO01000003">
    <property type="protein sequence ID" value="TCD28794.1"/>
    <property type="molecule type" value="Genomic_DNA"/>
</dbReference>
<accession>A0A4R0QA28</accession>
<gene>
    <name evidence="1" type="ORF">EZ456_04125</name>
</gene>
<dbReference type="AlphaFoldDB" id="A0A4R0QA28"/>
<dbReference type="SUPFAM" id="SSF52096">
    <property type="entry name" value="ClpP/crotonase"/>
    <property type="match status" value="1"/>
</dbReference>
<dbReference type="OrthoDB" id="6397760at2"/>
<evidence type="ECO:0000313" key="1">
    <source>
        <dbReference type="EMBL" id="TCD28794.1"/>
    </source>
</evidence>
<evidence type="ECO:0000313" key="2">
    <source>
        <dbReference type="Proteomes" id="UP000293925"/>
    </source>
</evidence>
<comment type="caution">
    <text evidence="1">The sequence shown here is derived from an EMBL/GenBank/DDBJ whole genome shotgun (WGS) entry which is preliminary data.</text>
</comment>
<name>A0A4R0QA28_9SPHI</name>
<dbReference type="InterPro" id="IPR029045">
    <property type="entry name" value="ClpP/crotonase-like_dom_sf"/>
</dbReference>
<reference evidence="1 2" key="1">
    <citation type="submission" date="2019-02" db="EMBL/GenBank/DDBJ databases">
        <title>Pedobacter sp. RP-3-21 sp. nov., isolated from Arctic soil.</title>
        <authorList>
            <person name="Dahal R.H."/>
        </authorList>
    </citation>
    <scope>NUCLEOTIDE SEQUENCE [LARGE SCALE GENOMIC DNA]</scope>
    <source>
        <strain evidence="1 2">RP-3-21</strain>
    </source>
</reference>
<keyword evidence="2" id="KW-1185">Reference proteome</keyword>
<sequence>MVLLTSGASISVADHFAMGLKGLKDVTILSENTGGVFSSMMGEKLPNGWEYSYQMKNVYPEIKSVMNLLVFLLMLLQ</sequence>